<gene>
    <name evidence="1" type="ORF">GCM10011335_29080</name>
</gene>
<name>A0A916XZJ7_9HYPH</name>
<protein>
    <submittedName>
        <fullName evidence="1">Uncharacterized protein</fullName>
    </submittedName>
</protein>
<organism evidence="1 2">
    <name type="scientific">Aureimonas glaciei</name>
    <dbReference type="NCBI Taxonomy" id="1776957"/>
    <lineage>
        <taxon>Bacteria</taxon>
        <taxon>Pseudomonadati</taxon>
        <taxon>Pseudomonadota</taxon>
        <taxon>Alphaproteobacteria</taxon>
        <taxon>Hyphomicrobiales</taxon>
        <taxon>Aurantimonadaceae</taxon>
        <taxon>Aureimonas</taxon>
    </lineage>
</organism>
<dbReference type="EMBL" id="BMJJ01000006">
    <property type="protein sequence ID" value="GGD24353.1"/>
    <property type="molecule type" value="Genomic_DNA"/>
</dbReference>
<reference evidence="1" key="1">
    <citation type="journal article" date="2014" name="Int. J. Syst. Evol. Microbiol.">
        <title>Complete genome sequence of Corynebacterium casei LMG S-19264T (=DSM 44701T), isolated from a smear-ripened cheese.</title>
        <authorList>
            <consortium name="US DOE Joint Genome Institute (JGI-PGF)"/>
            <person name="Walter F."/>
            <person name="Albersmeier A."/>
            <person name="Kalinowski J."/>
            <person name="Ruckert C."/>
        </authorList>
    </citation>
    <scope>NUCLEOTIDE SEQUENCE</scope>
    <source>
        <strain evidence="1">CGMCC 1.15493</strain>
    </source>
</reference>
<accession>A0A916XZJ7</accession>
<sequence length="81" mass="8986">MGCFPSLSDHLRAEVGAALLDTTVDALRDLVCPPRLHAALKLGDGYVRAGDRTLAFRNGVVVTCLPRSRRQRRRRVRESLS</sequence>
<comment type="caution">
    <text evidence="1">The sequence shown here is derived from an EMBL/GenBank/DDBJ whole genome shotgun (WGS) entry which is preliminary data.</text>
</comment>
<evidence type="ECO:0000313" key="1">
    <source>
        <dbReference type="EMBL" id="GGD24353.1"/>
    </source>
</evidence>
<dbReference type="AlphaFoldDB" id="A0A916XZJ7"/>
<evidence type="ECO:0000313" key="2">
    <source>
        <dbReference type="Proteomes" id="UP000613160"/>
    </source>
</evidence>
<proteinExistence type="predicted"/>
<dbReference type="Proteomes" id="UP000613160">
    <property type="component" value="Unassembled WGS sequence"/>
</dbReference>
<keyword evidence="2" id="KW-1185">Reference proteome</keyword>
<reference evidence="1" key="2">
    <citation type="submission" date="2020-09" db="EMBL/GenBank/DDBJ databases">
        <authorList>
            <person name="Sun Q."/>
            <person name="Zhou Y."/>
        </authorList>
    </citation>
    <scope>NUCLEOTIDE SEQUENCE</scope>
    <source>
        <strain evidence="1">CGMCC 1.15493</strain>
    </source>
</reference>